<dbReference type="GO" id="GO:0016811">
    <property type="term" value="F:hydrolase activity, acting on carbon-nitrogen (but not peptide) bonds, in linear amides"/>
    <property type="evidence" value="ECO:0007669"/>
    <property type="project" value="TreeGrafter"/>
</dbReference>
<dbReference type="PANTHER" id="PTHR12993:SF30">
    <property type="entry name" value="N-ACETYL-ALPHA-D-GLUCOSAMINYL L-MALATE DEACETYLASE 1"/>
    <property type="match status" value="1"/>
</dbReference>
<dbReference type="InterPro" id="IPR023842">
    <property type="entry name" value="Bacillithiol_biosynth_BshB1"/>
</dbReference>
<dbReference type="AlphaFoldDB" id="A0A7U3YE89"/>
<reference evidence="1" key="1">
    <citation type="submission" date="2010-10" db="EMBL/GenBank/DDBJ databases">
        <title>Complete sequence of chromosome of Geobacillus sp. Y4.1MC1.</title>
        <authorList>
            <consortium name="US DOE Joint Genome Institute"/>
            <person name="Lucas S."/>
            <person name="Copeland A."/>
            <person name="Lapidus A."/>
            <person name="Cheng J.-F."/>
            <person name="Bruce D."/>
            <person name="Goodwin L."/>
            <person name="Pitluck S."/>
            <person name="Chertkov O."/>
            <person name="Zhang X."/>
            <person name="Detter J.C."/>
            <person name="Han C."/>
            <person name="Tapia R."/>
            <person name="Land M."/>
            <person name="Hauser L."/>
            <person name="Jeffries C."/>
            <person name="Kyrpides N."/>
            <person name="Ivanova N."/>
            <person name="Ovchinnikova G."/>
            <person name="Brumm P."/>
            <person name="Mead D."/>
            <person name="Woyke T."/>
        </authorList>
    </citation>
    <scope>NUCLEOTIDE SEQUENCE [LARGE SCALE GENOMIC DNA]</scope>
    <source>
        <strain evidence="1">Y4.1MC1</strain>
    </source>
</reference>
<dbReference type="GO" id="GO:0071793">
    <property type="term" value="P:bacillithiol biosynthetic process"/>
    <property type="evidence" value="ECO:0007669"/>
    <property type="project" value="InterPro"/>
</dbReference>
<proteinExistence type="predicted"/>
<sequence>MRGGILSAAEKVRQMEYEQLHMLAFGAHPDDVEIGMGGTIAKYAEKGYRIGICDLTMAELSSNGTVELRQKEATEAANILGVATRINLGLPDRGLHPTEEVVQSIASVIRRYRPRVVFAPYWVDRHPDHGHCARLVDEAVFSAGIRRYKTEPDLPAHRVPSVYYYMINAWERPHFVIDISDTMDKKIASLRAYESQFTKTAGSVDTPLTDGYIDMVESRERLFGKEVGVTFAEGFFVKKPLKIFHDLLGV</sequence>
<evidence type="ECO:0000313" key="1">
    <source>
        <dbReference type="EMBL" id="ADP74179.1"/>
    </source>
</evidence>
<dbReference type="NCBIfam" id="TIGR04001">
    <property type="entry name" value="thiol_BshB1"/>
    <property type="match status" value="1"/>
</dbReference>
<name>A0A7U3YE89_GEOS0</name>
<accession>A0A7U3YE89</accession>
<dbReference type="Gene3D" id="3.40.50.10320">
    <property type="entry name" value="LmbE-like"/>
    <property type="match status" value="1"/>
</dbReference>
<dbReference type="GO" id="GO:0019213">
    <property type="term" value="F:deacetylase activity"/>
    <property type="evidence" value="ECO:0007669"/>
    <property type="project" value="InterPro"/>
</dbReference>
<dbReference type="InterPro" id="IPR024078">
    <property type="entry name" value="LmbE-like_dom_sf"/>
</dbReference>
<dbReference type="PANTHER" id="PTHR12993">
    <property type="entry name" value="N-ACETYLGLUCOSAMINYL-PHOSPHATIDYLINOSITOL DE-N-ACETYLASE-RELATED"/>
    <property type="match status" value="1"/>
</dbReference>
<dbReference type="Pfam" id="PF02585">
    <property type="entry name" value="PIG-L"/>
    <property type="match status" value="1"/>
</dbReference>
<protein>
    <submittedName>
        <fullName evidence="1">LmbE family protein</fullName>
    </submittedName>
</protein>
<dbReference type="KEGG" id="gmc:GY4MC1_1378"/>
<organism evidence="1">
    <name type="scientific">Geobacillus sp. (strain Y4.1MC1)</name>
    <dbReference type="NCBI Taxonomy" id="581103"/>
    <lineage>
        <taxon>Bacteria</taxon>
        <taxon>Bacillati</taxon>
        <taxon>Bacillota</taxon>
        <taxon>Bacilli</taxon>
        <taxon>Bacillales</taxon>
        <taxon>Anoxybacillaceae</taxon>
        <taxon>Geobacillus</taxon>
    </lineage>
</organism>
<dbReference type="EMBL" id="CP002293">
    <property type="protein sequence ID" value="ADP74179.1"/>
    <property type="molecule type" value="Genomic_DNA"/>
</dbReference>
<dbReference type="InterPro" id="IPR003737">
    <property type="entry name" value="GlcNAc_PI_deacetylase-related"/>
</dbReference>
<gene>
    <name evidence="1" type="ORF">GY4MC1_1378</name>
</gene>
<dbReference type="SUPFAM" id="SSF102588">
    <property type="entry name" value="LmbE-like"/>
    <property type="match status" value="1"/>
</dbReference>